<feature type="domain" description="PBP" evidence="11">
    <location>
        <begin position="38"/>
        <end position="291"/>
    </location>
</feature>
<accession>A0ABR6CK72</accession>
<comment type="function">
    <text evidence="1">Part of the ABC transporter complex PstSACB involved in phosphate import.</text>
</comment>
<sequence length="323" mass="35042">MKKFKGFALTAMLTGVLAVATACGSDTTKEESTSGTTGDTSAKLSGEVIIDGSSTVYPIMEAVSEEYGAVQPDVRVSVGFSGTGGGFKKFIAGETDLSNASRPVKDEEKAELDKNGIEYTELPLAFDGITVVVNPDNDFVDHLTVEELKALWVDNGKAKMWSDIRPEWPKEEIKFYSPGTDSGTYDYFNEVILEDAPIVSNATLSEDDNILVQGVSGDKNAIGFFGYAYYAENQDKLKDVSIDNGNGPVEPTHETIGNGDYAPLSRTVFTYVSNKAVAEKEQVADYTKFAIENAGKMAEEVGYISLPEEDYKKDLEKLAELTK</sequence>
<evidence type="ECO:0000256" key="1">
    <source>
        <dbReference type="ARBA" id="ARBA00002841"/>
    </source>
</evidence>
<organism evidence="12 13">
    <name type="scientific">Peribacillus huizhouensis</name>
    <dbReference type="NCBI Taxonomy" id="1501239"/>
    <lineage>
        <taxon>Bacteria</taxon>
        <taxon>Bacillati</taxon>
        <taxon>Bacillota</taxon>
        <taxon>Bacilli</taxon>
        <taxon>Bacillales</taxon>
        <taxon>Bacillaceae</taxon>
        <taxon>Peribacillus</taxon>
    </lineage>
</organism>
<feature type="chain" id="PRO_5044974736" description="Phosphate-binding protein" evidence="10">
    <location>
        <begin position="23"/>
        <end position="323"/>
    </location>
</feature>
<dbReference type="CDD" id="cd13654">
    <property type="entry name" value="PBP2_phosphate_like_2"/>
    <property type="match status" value="1"/>
</dbReference>
<dbReference type="Pfam" id="PF12849">
    <property type="entry name" value="PBP_like_2"/>
    <property type="match status" value="1"/>
</dbReference>
<comment type="function">
    <text evidence="10">Involved in the system for phosphate transport across the cytoplasmic membrane.</text>
</comment>
<comment type="subunit">
    <text evidence="4 10">The complex is composed of two ATP-binding proteins (PstB), two transmembrane proteins (PstC and PstA) and a solute-binding protein (PstS).</text>
</comment>
<keyword evidence="10" id="KW-1003">Cell membrane</keyword>
<evidence type="ECO:0000256" key="10">
    <source>
        <dbReference type="RuleBase" id="RU367119"/>
    </source>
</evidence>
<keyword evidence="8 10" id="KW-0564">Palmitate</keyword>
<evidence type="ECO:0000256" key="9">
    <source>
        <dbReference type="ARBA" id="ARBA00023288"/>
    </source>
</evidence>
<comment type="subcellular location">
    <subcellularLocation>
        <location evidence="2 10">Cell membrane</location>
        <topology evidence="2 10">Lipid-anchor</topology>
    </subcellularLocation>
</comment>
<reference evidence="12 13" key="1">
    <citation type="submission" date="2020-08" db="EMBL/GenBank/DDBJ databases">
        <title>Genomic Encyclopedia of Type Strains, Phase IV (KMG-IV): sequencing the most valuable type-strain genomes for metagenomic binning, comparative biology and taxonomic classification.</title>
        <authorList>
            <person name="Goeker M."/>
        </authorList>
    </citation>
    <scope>NUCLEOTIDE SEQUENCE [LARGE SCALE GENOMIC DNA]</scope>
    <source>
        <strain evidence="12 13">DSM 105481</strain>
    </source>
</reference>
<evidence type="ECO:0000259" key="11">
    <source>
        <dbReference type="Pfam" id="PF12849"/>
    </source>
</evidence>
<dbReference type="SUPFAM" id="SSF53850">
    <property type="entry name" value="Periplasmic binding protein-like II"/>
    <property type="match status" value="1"/>
</dbReference>
<dbReference type="Gene3D" id="3.40.190.10">
    <property type="entry name" value="Periplasmic binding protein-like II"/>
    <property type="match status" value="2"/>
</dbReference>
<name>A0ABR6CK72_9BACI</name>
<evidence type="ECO:0000256" key="2">
    <source>
        <dbReference type="ARBA" id="ARBA00004193"/>
    </source>
</evidence>
<evidence type="ECO:0000256" key="7">
    <source>
        <dbReference type="ARBA" id="ARBA00022729"/>
    </source>
</evidence>
<evidence type="ECO:0000256" key="6">
    <source>
        <dbReference type="ARBA" id="ARBA00022592"/>
    </source>
</evidence>
<proteinExistence type="inferred from homology"/>
<dbReference type="InterPro" id="IPR011862">
    <property type="entry name" value="Phos-bd"/>
</dbReference>
<dbReference type="PANTHER" id="PTHR30570:SF1">
    <property type="entry name" value="PHOSPHATE-BINDING PROTEIN PSTS"/>
    <property type="match status" value="1"/>
</dbReference>
<keyword evidence="7 10" id="KW-0732">Signal</keyword>
<evidence type="ECO:0000256" key="8">
    <source>
        <dbReference type="ARBA" id="ARBA00023139"/>
    </source>
</evidence>
<evidence type="ECO:0000313" key="12">
    <source>
        <dbReference type="EMBL" id="MBA9025430.1"/>
    </source>
</evidence>
<keyword evidence="6 10" id="KW-0592">Phosphate transport</keyword>
<dbReference type="Proteomes" id="UP000626697">
    <property type="component" value="Unassembled WGS sequence"/>
</dbReference>
<dbReference type="RefSeq" id="WP_182501573.1">
    <property type="nucleotide sequence ID" value="NZ_JACJHX010000002.1"/>
</dbReference>
<gene>
    <name evidence="12" type="ORF">HNP81_000713</name>
</gene>
<dbReference type="PANTHER" id="PTHR30570">
    <property type="entry name" value="PERIPLASMIC PHOSPHATE BINDING COMPONENT OF PHOSPHATE ABC TRANSPORTER"/>
    <property type="match status" value="1"/>
</dbReference>
<keyword evidence="9 10" id="KW-0449">Lipoprotein</keyword>
<keyword evidence="10" id="KW-0472">Membrane</keyword>
<evidence type="ECO:0000313" key="13">
    <source>
        <dbReference type="Proteomes" id="UP000626697"/>
    </source>
</evidence>
<comment type="caution">
    <text evidence="12">The sequence shown here is derived from an EMBL/GenBank/DDBJ whole genome shotgun (WGS) entry which is preliminary data.</text>
</comment>
<comment type="similarity">
    <text evidence="3 10">Belongs to the PstS family.</text>
</comment>
<dbReference type="InterPro" id="IPR024370">
    <property type="entry name" value="PBP_domain"/>
</dbReference>
<evidence type="ECO:0000256" key="3">
    <source>
        <dbReference type="ARBA" id="ARBA00008725"/>
    </source>
</evidence>
<evidence type="ECO:0000256" key="4">
    <source>
        <dbReference type="ARBA" id="ARBA00011529"/>
    </source>
</evidence>
<dbReference type="InterPro" id="IPR050811">
    <property type="entry name" value="Phosphate_ABC_transporter"/>
</dbReference>
<dbReference type="EMBL" id="JACJHX010000002">
    <property type="protein sequence ID" value="MBA9025430.1"/>
    <property type="molecule type" value="Genomic_DNA"/>
</dbReference>
<feature type="signal peptide" evidence="10">
    <location>
        <begin position="1"/>
        <end position="22"/>
    </location>
</feature>
<dbReference type="PROSITE" id="PS51257">
    <property type="entry name" value="PROKAR_LIPOPROTEIN"/>
    <property type="match status" value="1"/>
</dbReference>
<keyword evidence="5 10" id="KW-0813">Transport</keyword>
<dbReference type="NCBIfam" id="TIGR02136">
    <property type="entry name" value="ptsS_2"/>
    <property type="match status" value="1"/>
</dbReference>
<protein>
    <recommendedName>
        <fullName evidence="10">Phosphate-binding protein</fullName>
    </recommendedName>
</protein>
<evidence type="ECO:0000256" key="5">
    <source>
        <dbReference type="ARBA" id="ARBA00022448"/>
    </source>
</evidence>
<keyword evidence="13" id="KW-1185">Reference proteome</keyword>